<dbReference type="InterPro" id="IPR001509">
    <property type="entry name" value="Epimerase_deHydtase"/>
</dbReference>
<dbReference type="EMBL" id="VMGI01000101">
    <property type="protein sequence ID" value="TSC91688.1"/>
    <property type="molecule type" value="Genomic_DNA"/>
</dbReference>
<dbReference type="AlphaFoldDB" id="A0A554LFR0"/>
<sequence length="358" mass="40825">MKYKNILITGGAGFVGSNLAIKLKEHYTNVNIFVLDNLKRRGSELNIPRLKEKDIIFIHGDIRNKEDFIFEGVDKMNLILECSAEPSVLAGVYSSPEYLINTNLVGAINCLELARQNKADFIFLSTSRVYPIEALNKLEFQETETRFILNKEQKMQGASEKGIAENFPLDKARSLYGATKLAAEFFLQEYISTYRLKGVINRCGLITGPWQMGKVDQGVISLWIANHIFKKKLAYIGYGGEGKQVRDFLHIDDLFNLINIQIKNLNKFDGQIYNVGGGVKNSISLCELTSYCQKYTKSKINIESVNKNRPNDIRIYISDCSKIFQKTGWRPRKKIDQTVLEITKWINDNKDKLENILA</sequence>
<comment type="caution">
    <text evidence="3">The sequence shown here is derived from an EMBL/GenBank/DDBJ whole genome shotgun (WGS) entry which is preliminary data.</text>
</comment>
<feature type="domain" description="NAD-dependent epimerase/dehydratase" evidence="2">
    <location>
        <begin position="6"/>
        <end position="276"/>
    </location>
</feature>
<dbReference type="Gene3D" id="3.40.50.720">
    <property type="entry name" value="NAD(P)-binding Rossmann-like Domain"/>
    <property type="match status" value="1"/>
</dbReference>
<evidence type="ECO:0000259" key="2">
    <source>
        <dbReference type="Pfam" id="PF01370"/>
    </source>
</evidence>
<evidence type="ECO:0000256" key="1">
    <source>
        <dbReference type="ARBA" id="ARBA00007637"/>
    </source>
</evidence>
<accession>A0A554LFR0</accession>
<evidence type="ECO:0000313" key="3">
    <source>
        <dbReference type="EMBL" id="TSC91688.1"/>
    </source>
</evidence>
<gene>
    <name evidence="3" type="ORF">CEN91_606</name>
</gene>
<name>A0A554LFR0_9BACT</name>
<comment type="similarity">
    <text evidence="1">Belongs to the NAD(P)-dependent epimerase/dehydratase family.</text>
</comment>
<dbReference type="UniPathway" id="UPA00796">
    <property type="reaction ID" value="UER00771"/>
</dbReference>
<proteinExistence type="inferred from homology"/>
<organism evidence="3 4">
    <name type="scientific">Candidatus Berkelbacteria bacterium Licking1014_85</name>
    <dbReference type="NCBI Taxonomy" id="2017148"/>
    <lineage>
        <taxon>Bacteria</taxon>
        <taxon>Candidatus Berkelbacteria</taxon>
    </lineage>
</organism>
<dbReference type="Pfam" id="PF01370">
    <property type="entry name" value="Epimerase"/>
    <property type="match status" value="1"/>
</dbReference>
<dbReference type="GO" id="GO:0033320">
    <property type="term" value="P:UDP-D-xylose biosynthetic process"/>
    <property type="evidence" value="ECO:0007669"/>
    <property type="project" value="UniProtKB-UniPathway"/>
</dbReference>
<dbReference type="Proteomes" id="UP000315589">
    <property type="component" value="Unassembled WGS sequence"/>
</dbReference>
<dbReference type="InterPro" id="IPR036291">
    <property type="entry name" value="NAD(P)-bd_dom_sf"/>
</dbReference>
<dbReference type="SUPFAM" id="SSF51735">
    <property type="entry name" value="NAD(P)-binding Rossmann-fold domains"/>
    <property type="match status" value="1"/>
</dbReference>
<reference evidence="3 4" key="1">
    <citation type="submission" date="2017-07" db="EMBL/GenBank/DDBJ databases">
        <title>Mechanisms for carbon and nitrogen cycling indicate functional differentiation within the Candidate Phyla Radiation.</title>
        <authorList>
            <person name="Danczak R.E."/>
            <person name="Johnston M.D."/>
            <person name="Kenah C."/>
            <person name="Slattery M."/>
            <person name="Wrighton K.C."/>
            <person name="Wilkins M.J."/>
        </authorList>
    </citation>
    <scope>NUCLEOTIDE SEQUENCE [LARGE SCALE GENOMIC DNA]</scope>
    <source>
        <strain evidence="3">Licking1014_85</strain>
    </source>
</reference>
<evidence type="ECO:0000313" key="4">
    <source>
        <dbReference type="Proteomes" id="UP000315589"/>
    </source>
</evidence>
<protein>
    <submittedName>
        <fullName evidence="3">CDP-paratose 2-epimerase</fullName>
    </submittedName>
</protein>
<dbReference type="PANTHER" id="PTHR43000">
    <property type="entry name" value="DTDP-D-GLUCOSE 4,6-DEHYDRATASE-RELATED"/>
    <property type="match status" value="1"/>
</dbReference>